<comment type="caution">
    <text evidence="2">The sequence shown here is derived from an EMBL/GenBank/DDBJ whole genome shotgun (WGS) entry which is preliminary data.</text>
</comment>
<dbReference type="Gene3D" id="3.40.30.10">
    <property type="entry name" value="Glutaredoxin"/>
    <property type="match status" value="1"/>
</dbReference>
<keyword evidence="3" id="KW-1185">Reference proteome</keyword>
<accession>A0ABR6VMR2</accession>
<feature type="signal peptide" evidence="1">
    <location>
        <begin position="1"/>
        <end position="19"/>
    </location>
</feature>
<name>A0ABR6VMR2_9BACT</name>
<dbReference type="RefSeq" id="WP_186631949.1">
    <property type="nucleotide sequence ID" value="NZ_JACOAF010000004.1"/>
</dbReference>
<dbReference type="PROSITE" id="PS51257">
    <property type="entry name" value="PROKAR_LIPOPROTEIN"/>
    <property type="match status" value="1"/>
</dbReference>
<dbReference type="InterPro" id="IPR036249">
    <property type="entry name" value="Thioredoxin-like_sf"/>
</dbReference>
<evidence type="ECO:0000313" key="2">
    <source>
        <dbReference type="EMBL" id="MBC3538388.1"/>
    </source>
</evidence>
<evidence type="ECO:0000256" key="1">
    <source>
        <dbReference type="SAM" id="SignalP"/>
    </source>
</evidence>
<dbReference type="CDD" id="cd02947">
    <property type="entry name" value="TRX_family"/>
    <property type="match status" value="1"/>
</dbReference>
<organism evidence="2 3">
    <name type="scientific">Rufibacter sediminis</name>
    <dbReference type="NCBI Taxonomy" id="2762756"/>
    <lineage>
        <taxon>Bacteria</taxon>
        <taxon>Pseudomonadati</taxon>
        <taxon>Bacteroidota</taxon>
        <taxon>Cytophagia</taxon>
        <taxon>Cytophagales</taxon>
        <taxon>Hymenobacteraceae</taxon>
        <taxon>Rufibacter</taxon>
    </lineage>
</organism>
<sequence length="193" mass="21912">MHFRFLFLAFMVLGTFACARKTTTAEQSGYSAAGQTGLDQHLNREEKNAAGTENILIGPSDRVAYESEPYSKWFHPAYQRYTPNAKIMEELQPMLENVSIRAYTGSWCMDSQRDLPRFYKVIDQAHFPHARFSVVNLREDKTSPNGEEKSANITAVPTFILYRDGKEVGRIVESAYPTIEMNMLTILKGEASK</sequence>
<dbReference type="Proteomes" id="UP000659698">
    <property type="component" value="Unassembled WGS sequence"/>
</dbReference>
<dbReference type="SUPFAM" id="SSF52833">
    <property type="entry name" value="Thioredoxin-like"/>
    <property type="match status" value="1"/>
</dbReference>
<proteinExistence type="predicted"/>
<dbReference type="EMBL" id="JACOAF010000004">
    <property type="protein sequence ID" value="MBC3538388.1"/>
    <property type="molecule type" value="Genomic_DNA"/>
</dbReference>
<protein>
    <submittedName>
        <fullName evidence="2">Thioredoxin family protein</fullName>
    </submittedName>
</protein>
<reference evidence="2 3" key="1">
    <citation type="journal article" date="2019" name="Int. J. Syst. Evol. Microbiol.">
        <title>Rufibacter sediminis sp. nov., isolated from freshwater lake sediment.</title>
        <authorList>
            <person name="Qu J.H."/>
            <person name="Zhang L.J."/>
            <person name="Fu Y.H."/>
            <person name="Li H.F."/>
        </authorList>
    </citation>
    <scope>NUCLEOTIDE SEQUENCE [LARGE SCALE GENOMIC DNA]</scope>
    <source>
        <strain evidence="2 3">H-1</strain>
    </source>
</reference>
<gene>
    <name evidence="2" type="ORF">H7U12_01770</name>
</gene>
<evidence type="ECO:0000313" key="3">
    <source>
        <dbReference type="Proteomes" id="UP000659698"/>
    </source>
</evidence>
<feature type="chain" id="PRO_5047523756" evidence="1">
    <location>
        <begin position="20"/>
        <end position="193"/>
    </location>
</feature>
<keyword evidence="1" id="KW-0732">Signal</keyword>